<dbReference type="EMBL" id="JABANE010000009">
    <property type="protein sequence ID" value="NME67293.1"/>
    <property type="molecule type" value="Genomic_DNA"/>
</dbReference>
<accession>A0A7X9RQZ6</accession>
<dbReference type="Proteomes" id="UP000576082">
    <property type="component" value="Unassembled WGS sequence"/>
</dbReference>
<keyword evidence="3" id="KW-1185">Reference proteome</keyword>
<organism evidence="2 3">
    <name type="scientific">Flammeovirga aprica JL-4</name>
    <dbReference type="NCBI Taxonomy" id="694437"/>
    <lineage>
        <taxon>Bacteria</taxon>
        <taxon>Pseudomonadati</taxon>
        <taxon>Bacteroidota</taxon>
        <taxon>Cytophagia</taxon>
        <taxon>Cytophagales</taxon>
        <taxon>Flammeovirgaceae</taxon>
        <taxon>Flammeovirga</taxon>
    </lineage>
</organism>
<reference evidence="2 3" key="1">
    <citation type="submission" date="2020-04" db="EMBL/GenBank/DDBJ databases">
        <title>Flammeovirga sp. SR4, a novel species isolated from seawater.</title>
        <authorList>
            <person name="Wang X."/>
        </authorList>
    </citation>
    <scope>NUCLEOTIDE SEQUENCE [LARGE SCALE GENOMIC DNA]</scope>
    <source>
        <strain evidence="2 3">ATCC 23126</strain>
    </source>
</reference>
<proteinExistence type="predicted"/>
<evidence type="ECO:0000313" key="3">
    <source>
        <dbReference type="Proteomes" id="UP000576082"/>
    </source>
</evidence>
<gene>
    <name evidence="2" type="ORF">HHU12_04895</name>
</gene>
<evidence type="ECO:0000313" key="2">
    <source>
        <dbReference type="EMBL" id="NME67293.1"/>
    </source>
</evidence>
<sequence>MRELRLYTFLFFSFFSFAHAQEHKVHENGMVYHDSTISHFRTIVDSITAVFDTVALNKIYYSKKQSKGYCFEFRGDTAEQINKDFEHRITFEDFKAKYLKGKELEEVVMHKVHLFDKFIILTKPSGEYFFPLSDMSYRSTAQDSLDYNKFIKDKLKGELCSNFIDYKALKQESTISIFYIIDDFENGPLKEDYARMIQYSYSLIDTNHTILFEDGELFKSNPSVERFYNYIESEIEQGKSEKEFAQTEEFEQLLAAAIKEGYDGGFKRRSYEYYVEKYHSAELALFFKRSVEFFLSCAADPADNVHYQEIFSLVTKTLNKDIFFRCHVNNMCPSYPDCAQFCFNNEDLNVHKYTSFEDFSPKIKELEAMNINVFDFFMGLILDVSNPVPNGIDACLHTLGSNLSRASDLDQIDARLFSVLEDEELDLNNRIRINYLFQIYNINVRDIDVDRFHQNEYRFDIFVSNLPKNLRGNFKKIY</sequence>
<dbReference type="AlphaFoldDB" id="A0A7X9RQZ6"/>
<dbReference type="RefSeq" id="WP_169655529.1">
    <property type="nucleotide sequence ID" value="NZ_JABANE010000009.1"/>
</dbReference>
<protein>
    <submittedName>
        <fullName evidence="2">Uncharacterized protein</fullName>
    </submittedName>
</protein>
<feature type="chain" id="PRO_5031368238" evidence="1">
    <location>
        <begin position="21"/>
        <end position="478"/>
    </location>
</feature>
<comment type="caution">
    <text evidence="2">The sequence shown here is derived from an EMBL/GenBank/DDBJ whole genome shotgun (WGS) entry which is preliminary data.</text>
</comment>
<name>A0A7X9RQZ6_9BACT</name>
<feature type="signal peptide" evidence="1">
    <location>
        <begin position="1"/>
        <end position="20"/>
    </location>
</feature>
<keyword evidence="1" id="KW-0732">Signal</keyword>
<evidence type="ECO:0000256" key="1">
    <source>
        <dbReference type="SAM" id="SignalP"/>
    </source>
</evidence>